<dbReference type="GO" id="GO:0046872">
    <property type="term" value="F:metal ion binding"/>
    <property type="evidence" value="ECO:0007669"/>
    <property type="project" value="UniProtKB-KW"/>
</dbReference>
<dbReference type="FunFam" id="3.20.20.70:FF:000191">
    <property type="entry name" value="ribulose-phosphate 3-epimerase isoform X2"/>
    <property type="match status" value="1"/>
</dbReference>
<evidence type="ECO:0000256" key="12">
    <source>
        <dbReference type="ARBA" id="ARBA00023235"/>
    </source>
</evidence>
<dbReference type="EC" id="5.1.3.1" evidence="7"/>
<evidence type="ECO:0000256" key="13">
    <source>
        <dbReference type="ARBA" id="ARBA00023277"/>
    </source>
</evidence>
<dbReference type="GO" id="GO:0006091">
    <property type="term" value="P:generation of precursor metabolites and energy"/>
    <property type="evidence" value="ECO:0007669"/>
    <property type="project" value="UniProtKB-ARBA"/>
</dbReference>
<comment type="cofactor">
    <cofactor evidence="4">
        <name>Fe(2+)</name>
        <dbReference type="ChEBI" id="CHEBI:29033"/>
    </cofactor>
</comment>
<comment type="caution">
    <text evidence="15">The sequence shown here is derived from an EMBL/GenBank/DDBJ whole genome shotgun (WGS) entry which is preliminary data.</text>
</comment>
<dbReference type="Proteomes" id="UP000594638">
    <property type="component" value="Unassembled WGS sequence"/>
</dbReference>
<comment type="similarity">
    <text evidence="5">Belongs to the ribulose-phosphate 3-epimerase family.</text>
</comment>
<dbReference type="InterPro" id="IPR013785">
    <property type="entry name" value="Aldolase_TIM"/>
</dbReference>
<dbReference type="InterPro" id="IPR000056">
    <property type="entry name" value="Ribul_P_3_epim-like"/>
</dbReference>
<dbReference type="GO" id="GO:0004750">
    <property type="term" value="F:D-ribulose-phosphate 3-epimerase activity"/>
    <property type="evidence" value="ECO:0007669"/>
    <property type="project" value="UniProtKB-EC"/>
</dbReference>
<dbReference type="GO" id="GO:1901135">
    <property type="term" value="P:carbohydrate derivative metabolic process"/>
    <property type="evidence" value="ECO:0007669"/>
    <property type="project" value="UniProtKB-ARBA"/>
</dbReference>
<dbReference type="Gramene" id="OE9A015030T1">
    <property type="protein sequence ID" value="OE9A015030C1"/>
    <property type="gene ID" value="OE9A015030"/>
</dbReference>
<evidence type="ECO:0000256" key="9">
    <source>
        <dbReference type="ARBA" id="ARBA00022833"/>
    </source>
</evidence>
<keyword evidence="10" id="KW-0408">Iron</keyword>
<keyword evidence="9" id="KW-0862">Zinc</keyword>
<dbReference type="Pfam" id="PF00834">
    <property type="entry name" value="Ribul_P_3_epim"/>
    <property type="match status" value="1"/>
</dbReference>
<evidence type="ECO:0000256" key="6">
    <source>
        <dbReference type="ARBA" id="ARBA00011738"/>
    </source>
</evidence>
<keyword evidence="8" id="KW-0479">Metal-binding</keyword>
<keyword evidence="11" id="KW-0464">Manganese</keyword>
<comment type="subunit">
    <text evidence="6">Homodimer.</text>
</comment>
<dbReference type="GO" id="GO:0006163">
    <property type="term" value="P:purine nucleotide metabolic process"/>
    <property type="evidence" value="ECO:0007669"/>
    <property type="project" value="UniProtKB-ARBA"/>
</dbReference>
<dbReference type="OrthoDB" id="1927044at2759"/>
<dbReference type="PROSITE" id="PS01086">
    <property type="entry name" value="RIBUL_P_3_EPIMER_2"/>
    <property type="match status" value="1"/>
</dbReference>
<evidence type="ECO:0000256" key="8">
    <source>
        <dbReference type="ARBA" id="ARBA00022723"/>
    </source>
</evidence>
<evidence type="ECO:0000256" key="10">
    <source>
        <dbReference type="ARBA" id="ARBA00023004"/>
    </source>
</evidence>
<accession>A0A8S0TW45</accession>
<evidence type="ECO:0000256" key="2">
    <source>
        <dbReference type="ARBA" id="ARBA00001936"/>
    </source>
</evidence>
<reference evidence="15 16" key="1">
    <citation type="submission" date="2019-12" db="EMBL/GenBank/DDBJ databases">
        <authorList>
            <person name="Alioto T."/>
            <person name="Alioto T."/>
            <person name="Gomez Garrido J."/>
        </authorList>
    </citation>
    <scope>NUCLEOTIDE SEQUENCE [LARGE SCALE GENOMIC DNA]</scope>
</reference>
<dbReference type="AlphaFoldDB" id="A0A8S0TW45"/>
<evidence type="ECO:0000256" key="11">
    <source>
        <dbReference type="ARBA" id="ARBA00023211"/>
    </source>
</evidence>
<comment type="cofactor">
    <cofactor evidence="2">
        <name>Mn(2+)</name>
        <dbReference type="ChEBI" id="CHEBI:29035"/>
    </cofactor>
</comment>
<dbReference type="GO" id="GO:0005975">
    <property type="term" value="P:carbohydrate metabolic process"/>
    <property type="evidence" value="ECO:0007669"/>
    <property type="project" value="InterPro"/>
</dbReference>
<keyword evidence="16" id="KW-1185">Reference proteome</keyword>
<dbReference type="EMBL" id="CACTIH010007292">
    <property type="protein sequence ID" value="CAA3008215.1"/>
    <property type="molecule type" value="Genomic_DNA"/>
</dbReference>
<comment type="catalytic activity">
    <reaction evidence="1">
        <text>D-ribulose 5-phosphate = D-xylulose 5-phosphate</text>
        <dbReference type="Rhea" id="RHEA:13677"/>
        <dbReference type="ChEBI" id="CHEBI:57737"/>
        <dbReference type="ChEBI" id="CHEBI:58121"/>
        <dbReference type="EC" id="5.1.3.1"/>
    </reaction>
</comment>
<name>A0A8S0TW45_OLEEU</name>
<evidence type="ECO:0000313" key="16">
    <source>
        <dbReference type="Proteomes" id="UP000594638"/>
    </source>
</evidence>
<evidence type="ECO:0000256" key="3">
    <source>
        <dbReference type="ARBA" id="ARBA00001947"/>
    </source>
</evidence>
<keyword evidence="12" id="KW-0413">Isomerase</keyword>
<dbReference type="Gene3D" id="3.20.20.70">
    <property type="entry name" value="Aldolase class I"/>
    <property type="match status" value="1"/>
</dbReference>
<comment type="function">
    <text evidence="14">Catalyzes the reversible epimerization of D-ribulose 5-phosphate to D-xylulose 5-phosphate.</text>
</comment>
<organism evidence="15 16">
    <name type="scientific">Olea europaea subsp. europaea</name>
    <dbReference type="NCBI Taxonomy" id="158383"/>
    <lineage>
        <taxon>Eukaryota</taxon>
        <taxon>Viridiplantae</taxon>
        <taxon>Streptophyta</taxon>
        <taxon>Embryophyta</taxon>
        <taxon>Tracheophyta</taxon>
        <taxon>Spermatophyta</taxon>
        <taxon>Magnoliopsida</taxon>
        <taxon>eudicotyledons</taxon>
        <taxon>Gunneridae</taxon>
        <taxon>Pentapetalae</taxon>
        <taxon>asterids</taxon>
        <taxon>lamiids</taxon>
        <taxon>Lamiales</taxon>
        <taxon>Oleaceae</taxon>
        <taxon>Oleeae</taxon>
        <taxon>Olea</taxon>
    </lineage>
</organism>
<evidence type="ECO:0000256" key="7">
    <source>
        <dbReference type="ARBA" id="ARBA00013188"/>
    </source>
</evidence>
<evidence type="ECO:0000256" key="1">
    <source>
        <dbReference type="ARBA" id="ARBA00001782"/>
    </source>
</evidence>
<dbReference type="SUPFAM" id="SSF51366">
    <property type="entry name" value="Ribulose-phoshate binding barrel"/>
    <property type="match status" value="1"/>
</dbReference>
<keyword evidence="13" id="KW-0119">Carbohydrate metabolism</keyword>
<comment type="cofactor">
    <cofactor evidence="3">
        <name>Zn(2+)</name>
        <dbReference type="ChEBI" id="CHEBI:29105"/>
    </cofactor>
</comment>
<gene>
    <name evidence="15" type="ORF">OLEA9_A015030</name>
</gene>
<dbReference type="InterPro" id="IPR011060">
    <property type="entry name" value="RibuloseP-bd_barrel"/>
</dbReference>
<dbReference type="GO" id="GO:0046496">
    <property type="term" value="P:nicotinamide nucleotide metabolic process"/>
    <property type="evidence" value="ECO:0007669"/>
    <property type="project" value="UniProtKB-ARBA"/>
</dbReference>
<evidence type="ECO:0000313" key="15">
    <source>
        <dbReference type="EMBL" id="CAA3008215.1"/>
    </source>
</evidence>
<dbReference type="PANTHER" id="PTHR11749">
    <property type="entry name" value="RIBULOSE-5-PHOSPHATE-3-EPIMERASE"/>
    <property type="match status" value="1"/>
</dbReference>
<evidence type="ECO:0000256" key="14">
    <source>
        <dbReference type="ARBA" id="ARBA00057323"/>
    </source>
</evidence>
<sequence>MMNEILASFFFDRIYCYTMLPTKMLFLSVFVIEEYKCLFRAYLDCHLMVTNPLDYVEPLGKAGASGFTFHVEVSKDNWKELVQLIKSKGMTPGVSLKPGTPIEDVFPLLEDENPVELVLVMTVEPGFGGQKFMPQMMDKVRTLRKKYPSLDIEVDGGLGPSTIDMAAAAGANCIVAGSSVFGASDPAQVISLLRKNVEDSQKTN</sequence>
<protein>
    <recommendedName>
        <fullName evidence="7">ribulose-phosphate 3-epimerase</fullName>
        <ecNumber evidence="7">5.1.3.1</ecNumber>
    </recommendedName>
</protein>
<proteinExistence type="inferred from homology"/>
<dbReference type="CDD" id="cd00429">
    <property type="entry name" value="RPE"/>
    <property type="match status" value="1"/>
</dbReference>
<evidence type="ECO:0000256" key="5">
    <source>
        <dbReference type="ARBA" id="ARBA00009541"/>
    </source>
</evidence>
<evidence type="ECO:0000256" key="4">
    <source>
        <dbReference type="ARBA" id="ARBA00001954"/>
    </source>
</evidence>